<sequence>MLERSNNNNVLDEFQNIDSFPSPNQQQLENTEQRAHGTLSNSTPPAKVDPDTIISLQLIAAQEQFEAAFFQQLLSNVSNAEPGYVIENANAAELAISALTAIVAQEELHALNAINALKHFGHTPVAPCLYNFPVSTFEDAITLAQTFTSVVLGTLQNVVLNMGSHGDAALSQGVASVIGQEGEQEGWFRLLNKRIPSELPFLTNSVRDFAFNALVQDFIVPGSCPNLDQTAELQSLHSMQPLTVVETFDPSKSANEVVRLSFELPSGSEATEYEVAYINQQNVPFVLPYKVTSQQGQTLSVEAEFPFKEHELNGLTILAIVPTATVATSNQAVADATLAGPGLVIVN</sequence>
<protein>
    <submittedName>
        <fullName evidence="2">Sexual development protein</fullName>
    </submittedName>
</protein>
<dbReference type="GeneID" id="70242705"/>
<evidence type="ECO:0000256" key="1">
    <source>
        <dbReference type="SAM" id="MobiDB-lite"/>
    </source>
</evidence>
<dbReference type="RefSeq" id="XP_046065311.1">
    <property type="nucleotide sequence ID" value="XM_046212418.1"/>
</dbReference>
<organism evidence="2 3">
    <name type="scientific">Talaromyces proteolyticus</name>
    <dbReference type="NCBI Taxonomy" id="1131652"/>
    <lineage>
        <taxon>Eukaryota</taxon>
        <taxon>Fungi</taxon>
        <taxon>Dikarya</taxon>
        <taxon>Ascomycota</taxon>
        <taxon>Pezizomycotina</taxon>
        <taxon>Eurotiomycetes</taxon>
        <taxon>Eurotiomycetidae</taxon>
        <taxon>Eurotiales</taxon>
        <taxon>Trichocomaceae</taxon>
        <taxon>Talaromyces</taxon>
        <taxon>Talaromyces sect. Bacilispori</taxon>
    </lineage>
</organism>
<feature type="region of interest" description="Disordered" evidence="1">
    <location>
        <begin position="1"/>
        <end position="47"/>
    </location>
</feature>
<dbReference type="Pfam" id="PF13668">
    <property type="entry name" value="Ferritin_2"/>
    <property type="match status" value="1"/>
</dbReference>
<keyword evidence="3" id="KW-1185">Reference proteome</keyword>
<name>A0AAD4KD50_9EURO</name>
<evidence type="ECO:0000313" key="3">
    <source>
        <dbReference type="Proteomes" id="UP001201262"/>
    </source>
</evidence>
<accession>A0AAD4KD50</accession>
<dbReference type="EMBL" id="JAJTJA010000017">
    <property type="protein sequence ID" value="KAH8688839.1"/>
    <property type="molecule type" value="Genomic_DNA"/>
</dbReference>
<evidence type="ECO:0000313" key="2">
    <source>
        <dbReference type="EMBL" id="KAH8688839.1"/>
    </source>
</evidence>
<dbReference type="AlphaFoldDB" id="A0AAD4KD50"/>
<proteinExistence type="predicted"/>
<dbReference type="Proteomes" id="UP001201262">
    <property type="component" value="Unassembled WGS sequence"/>
</dbReference>
<reference evidence="2" key="1">
    <citation type="submission" date="2021-12" db="EMBL/GenBank/DDBJ databases">
        <title>Convergent genome expansion in fungi linked to evolution of root-endophyte symbiosis.</title>
        <authorList>
            <consortium name="DOE Joint Genome Institute"/>
            <person name="Ke Y.-H."/>
            <person name="Bonito G."/>
            <person name="Liao H.-L."/>
            <person name="Looney B."/>
            <person name="Rojas-Flechas A."/>
            <person name="Nash J."/>
            <person name="Hameed K."/>
            <person name="Schadt C."/>
            <person name="Martin F."/>
            <person name="Crous P.W."/>
            <person name="Miettinen O."/>
            <person name="Magnuson J.K."/>
            <person name="Labbe J."/>
            <person name="Jacobson D."/>
            <person name="Doktycz M.J."/>
            <person name="Veneault-Fourrey C."/>
            <person name="Kuo A."/>
            <person name="Mondo S."/>
            <person name="Calhoun S."/>
            <person name="Riley R."/>
            <person name="Ohm R."/>
            <person name="LaButti K."/>
            <person name="Andreopoulos B."/>
            <person name="Pangilinan J."/>
            <person name="Nolan M."/>
            <person name="Tritt A."/>
            <person name="Clum A."/>
            <person name="Lipzen A."/>
            <person name="Daum C."/>
            <person name="Barry K."/>
            <person name="Grigoriev I.V."/>
            <person name="Vilgalys R."/>
        </authorList>
    </citation>
    <scope>NUCLEOTIDE SEQUENCE</scope>
    <source>
        <strain evidence="2">PMI_201</strain>
    </source>
</reference>
<feature type="compositionally biased region" description="Polar residues" evidence="1">
    <location>
        <begin position="1"/>
        <end position="30"/>
    </location>
</feature>
<gene>
    <name evidence="2" type="ORF">BGW36DRAFT_309573</name>
</gene>
<comment type="caution">
    <text evidence="2">The sequence shown here is derived from an EMBL/GenBank/DDBJ whole genome shotgun (WGS) entry which is preliminary data.</text>
</comment>